<gene>
    <name evidence="1" type="ORF">K431DRAFT_63074</name>
</gene>
<proteinExistence type="predicted"/>
<name>A0A9P4URE8_9PEZI</name>
<protein>
    <submittedName>
        <fullName evidence="1">Uncharacterized protein</fullName>
    </submittedName>
</protein>
<keyword evidence="2" id="KW-1185">Reference proteome</keyword>
<reference evidence="1" key="1">
    <citation type="journal article" date="2020" name="Stud. Mycol.">
        <title>101 Dothideomycetes genomes: a test case for predicting lifestyles and emergence of pathogens.</title>
        <authorList>
            <person name="Haridas S."/>
            <person name="Albert R."/>
            <person name="Binder M."/>
            <person name="Bloem J."/>
            <person name="Labutti K."/>
            <person name="Salamov A."/>
            <person name="Andreopoulos B."/>
            <person name="Baker S."/>
            <person name="Barry K."/>
            <person name="Bills G."/>
            <person name="Bluhm B."/>
            <person name="Cannon C."/>
            <person name="Castanera R."/>
            <person name="Culley D."/>
            <person name="Daum C."/>
            <person name="Ezra D."/>
            <person name="Gonzalez J."/>
            <person name="Henrissat B."/>
            <person name="Kuo A."/>
            <person name="Liang C."/>
            <person name="Lipzen A."/>
            <person name="Lutzoni F."/>
            <person name="Magnuson J."/>
            <person name="Mondo S."/>
            <person name="Nolan M."/>
            <person name="Ohm R."/>
            <person name="Pangilinan J."/>
            <person name="Park H.-J."/>
            <person name="Ramirez L."/>
            <person name="Alfaro M."/>
            <person name="Sun H."/>
            <person name="Tritt A."/>
            <person name="Yoshinaga Y."/>
            <person name="Zwiers L.-H."/>
            <person name="Turgeon B."/>
            <person name="Goodwin S."/>
            <person name="Spatafora J."/>
            <person name="Crous P."/>
            <person name="Grigoriev I."/>
        </authorList>
    </citation>
    <scope>NUCLEOTIDE SEQUENCE</scope>
    <source>
        <strain evidence="1">CBS 116435</strain>
    </source>
</reference>
<comment type="caution">
    <text evidence="1">The sequence shown here is derived from an EMBL/GenBank/DDBJ whole genome shotgun (WGS) entry which is preliminary data.</text>
</comment>
<dbReference type="Proteomes" id="UP000799441">
    <property type="component" value="Unassembled WGS sequence"/>
</dbReference>
<evidence type="ECO:0000313" key="2">
    <source>
        <dbReference type="Proteomes" id="UP000799441"/>
    </source>
</evidence>
<accession>A0A9P4URE8</accession>
<sequence>MAPDATVQLLVGSIIPAAGSAPCRRRCCDCWCGSCSCGVVRFPHCCHRAAQFDQVTSKGSGEFASFVILDSLGNTRSYNVVLVDVRLWFGGLNDDWVHGAAGTALHEW</sequence>
<organism evidence="1 2">
    <name type="scientific">Polychaeton citri CBS 116435</name>
    <dbReference type="NCBI Taxonomy" id="1314669"/>
    <lineage>
        <taxon>Eukaryota</taxon>
        <taxon>Fungi</taxon>
        <taxon>Dikarya</taxon>
        <taxon>Ascomycota</taxon>
        <taxon>Pezizomycotina</taxon>
        <taxon>Dothideomycetes</taxon>
        <taxon>Dothideomycetidae</taxon>
        <taxon>Capnodiales</taxon>
        <taxon>Capnodiaceae</taxon>
        <taxon>Polychaeton</taxon>
    </lineage>
</organism>
<dbReference type="EMBL" id="MU003786">
    <property type="protein sequence ID" value="KAF2721995.1"/>
    <property type="molecule type" value="Genomic_DNA"/>
</dbReference>
<evidence type="ECO:0000313" key="1">
    <source>
        <dbReference type="EMBL" id="KAF2721995.1"/>
    </source>
</evidence>
<dbReference type="AlphaFoldDB" id="A0A9P4URE8"/>